<keyword evidence="2" id="KW-1185">Reference proteome</keyword>
<evidence type="ECO:0000313" key="2">
    <source>
        <dbReference type="Proteomes" id="UP000614811"/>
    </source>
</evidence>
<dbReference type="RefSeq" id="WP_189400535.1">
    <property type="nucleotide sequence ID" value="NZ_BMXA01000003.1"/>
</dbReference>
<accession>A0A918RTJ1</accession>
<dbReference type="Proteomes" id="UP000614811">
    <property type="component" value="Unassembled WGS sequence"/>
</dbReference>
<reference evidence="1" key="1">
    <citation type="journal article" date="2014" name="Int. J. Syst. Evol. Microbiol.">
        <title>Complete genome sequence of Corynebacterium casei LMG S-19264T (=DSM 44701T), isolated from a smear-ripened cheese.</title>
        <authorList>
            <consortium name="US DOE Joint Genome Institute (JGI-PGF)"/>
            <person name="Walter F."/>
            <person name="Albersmeier A."/>
            <person name="Kalinowski J."/>
            <person name="Ruckert C."/>
        </authorList>
    </citation>
    <scope>NUCLEOTIDE SEQUENCE</scope>
    <source>
        <strain evidence="1">KCTC 12711</strain>
    </source>
</reference>
<dbReference type="EMBL" id="BMXA01000003">
    <property type="protein sequence ID" value="GHA10617.1"/>
    <property type="molecule type" value="Genomic_DNA"/>
</dbReference>
<dbReference type="AlphaFoldDB" id="A0A918RTJ1"/>
<comment type="caution">
    <text evidence="1">The sequence shown here is derived from an EMBL/GenBank/DDBJ whole genome shotgun (WGS) entry which is preliminary data.</text>
</comment>
<evidence type="ECO:0000313" key="1">
    <source>
        <dbReference type="EMBL" id="GHA10617.1"/>
    </source>
</evidence>
<name>A0A918RTJ1_9GAMM</name>
<sequence length="340" mass="38251">MFSPPPLRFVLSLLLSLSLCACLLVPQNREIAITLLPLTAPFDDPDLEYSALTWCGDKLLMVPQFPERHVTGGYAQFYTLSKSAILDAIDDPDTARLTPTPLPLKEGTIRSIPTKFEGYEAAICDDTQVWLTIEGVNKLGHHQAWLVRGHRTGTDHQESIELDDLSVVSLSSYSKIHNMSEEAIVKIGNDILSMHEINDVRLGSPSQAYRYAPHNRSLSTVAFPNLPYRITDSTTADQLGRFWVINYLYSGDDFSREGRDPLGAQYGIGKTHQINYNVERLVEFQYSDAGIQRVKRPPIQLKLEGREGRNWEGIARLDDLGFLLITDRYPTTLLGFVPYP</sequence>
<proteinExistence type="predicted"/>
<gene>
    <name evidence="1" type="ORF">GCM10008090_20330</name>
</gene>
<organism evidence="1 2">
    <name type="scientific">Arenicella chitinivorans</name>
    <dbReference type="NCBI Taxonomy" id="1329800"/>
    <lineage>
        <taxon>Bacteria</taxon>
        <taxon>Pseudomonadati</taxon>
        <taxon>Pseudomonadota</taxon>
        <taxon>Gammaproteobacteria</taxon>
        <taxon>Arenicellales</taxon>
        <taxon>Arenicellaceae</taxon>
        <taxon>Arenicella</taxon>
    </lineage>
</organism>
<protein>
    <submittedName>
        <fullName evidence="1">Uncharacterized protein</fullName>
    </submittedName>
</protein>
<reference evidence="1" key="2">
    <citation type="submission" date="2020-09" db="EMBL/GenBank/DDBJ databases">
        <authorList>
            <person name="Sun Q."/>
            <person name="Kim S."/>
        </authorList>
    </citation>
    <scope>NUCLEOTIDE SEQUENCE</scope>
    <source>
        <strain evidence="1">KCTC 12711</strain>
    </source>
</reference>